<comment type="pathway">
    <text evidence="3 13 14">Amino-acid biosynthesis; L-leucine biosynthesis; L-leucine from 3-methyl-2-oxobutanoate: step 3/4.</text>
</comment>
<evidence type="ECO:0000256" key="11">
    <source>
        <dbReference type="ARBA" id="ARBA00023027"/>
    </source>
</evidence>
<dbReference type="HAMAP" id="MF_01033">
    <property type="entry name" value="LeuB_type1"/>
    <property type="match status" value="1"/>
</dbReference>
<keyword evidence="13" id="KW-0963">Cytoplasm</keyword>
<dbReference type="InterPro" id="IPR004429">
    <property type="entry name" value="Isopropylmalate_DH"/>
</dbReference>
<dbReference type="RefSeq" id="WP_408977370.1">
    <property type="nucleotide sequence ID" value="NZ_JBJUVG010000006.1"/>
</dbReference>
<comment type="subcellular location">
    <subcellularLocation>
        <location evidence="13">Cytoplasm</location>
    </subcellularLocation>
</comment>
<name>A0ABW9GYQ8_9FIRM</name>
<accession>A0ABW9GYQ8</accession>
<feature type="site" description="Important for catalysis" evidence="13">
    <location>
        <position position="142"/>
    </location>
</feature>
<evidence type="ECO:0000256" key="10">
    <source>
        <dbReference type="ARBA" id="ARBA00023002"/>
    </source>
</evidence>
<feature type="binding site" evidence="13">
    <location>
        <position position="96"/>
    </location>
    <ligand>
        <name>substrate</name>
    </ligand>
</feature>
<dbReference type="EC" id="1.1.1.85" evidence="13"/>
<keyword evidence="9 13" id="KW-0460">Magnesium</keyword>
<dbReference type="GO" id="GO:0003862">
    <property type="term" value="F:3-isopropylmalate dehydrogenase activity"/>
    <property type="evidence" value="ECO:0007669"/>
    <property type="project" value="UniProtKB-EC"/>
</dbReference>
<dbReference type="Gene3D" id="3.40.718.10">
    <property type="entry name" value="Isopropylmalate Dehydrogenase"/>
    <property type="match status" value="1"/>
</dbReference>
<dbReference type="Pfam" id="PF00180">
    <property type="entry name" value="Iso_dh"/>
    <property type="match status" value="1"/>
</dbReference>
<feature type="binding site" evidence="13">
    <location>
        <position position="223"/>
    </location>
    <ligand>
        <name>Mg(2+)</name>
        <dbReference type="ChEBI" id="CHEBI:18420"/>
    </ligand>
</feature>
<sequence>MEKTIAVLPGDGIGPEIIQQAVKVLQAVADKYQHSFHIQEYAFGGAAIDRHGQPLPDETLAACQAADAVLMGAVGGPKWDDVPKEIRPEKGLLALRKRLGLYANLRPSRLFSQLKAASPLRADISEQGFDFVIVRELTGGIYFGNHQTFEEDGQTYAEDNLRYSEAEIRRILTVAFTTAQKRNKKLCLVDKANVLDSSKLWRKICQTMASDYPDVDVNYMYVDNAAMQIVGNPGQFDTIVTENMFGDILSDVASMITGSIGMIPSASMAEGSFGLYEPIHGSAPDIAGQNIANPIGTILSTAMMLDYSLGLSKEARAIEKVVDQFLDQGYRSADTLTPGMQELSCSAIGDYIAQAI</sequence>
<feature type="site" description="Important for catalysis" evidence="13">
    <location>
        <position position="191"/>
    </location>
</feature>
<evidence type="ECO:0000313" key="16">
    <source>
        <dbReference type="EMBL" id="MFM9413754.1"/>
    </source>
</evidence>
<keyword evidence="8 13" id="KW-0479">Metal-binding</keyword>
<feature type="binding site" evidence="13">
    <location>
        <begin position="281"/>
        <end position="293"/>
    </location>
    <ligand>
        <name>NAD(+)</name>
        <dbReference type="ChEBI" id="CHEBI:57540"/>
    </ligand>
</feature>
<feature type="binding site" evidence="13">
    <location>
        <position position="251"/>
    </location>
    <ligand>
        <name>Mg(2+)</name>
        <dbReference type="ChEBI" id="CHEBI:18420"/>
    </ligand>
</feature>
<reference evidence="16 17" key="1">
    <citation type="journal article" date="2016" name="Int. J. Syst. Evol. Microbiol.">
        <title>Peptococcus simiae sp. nov., isolated from rhesus macaque faeces and emended description of the genus Peptococcus.</title>
        <authorList>
            <person name="Shkoporov A.N."/>
            <person name="Efimov B.A."/>
            <person name="Kondova I."/>
            <person name="Ouwerling B."/>
            <person name="Chaplin A.V."/>
            <person name="Shcherbakova V.A."/>
            <person name="Langermans J.A.M."/>
        </authorList>
    </citation>
    <scope>NUCLEOTIDE SEQUENCE [LARGE SCALE GENOMIC DNA]</scope>
    <source>
        <strain evidence="16 17">M108</strain>
    </source>
</reference>
<proteinExistence type="inferred from homology"/>
<evidence type="ECO:0000256" key="6">
    <source>
        <dbReference type="ARBA" id="ARBA00022430"/>
    </source>
</evidence>
<evidence type="ECO:0000256" key="3">
    <source>
        <dbReference type="ARBA" id="ARBA00004762"/>
    </source>
</evidence>
<feature type="binding site" evidence="13">
    <location>
        <begin position="76"/>
        <end position="89"/>
    </location>
    <ligand>
        <name>NAD(+)</name>
        <dbReference type="ChEBI" id="CHEBI:57540"/>
    </ligand>
</feature>
<comment type="function">
    <text evidence="13 14">Catalyzes the oxidation of 3-carboxy-2-hydroxy-4-methylpentanoate (3-isopropylmalate) to 3-carboxy-4-methyl-2-oxopentanoate. The product decarboxylates to 4-methyl-2 oxopentanoate.</text>
</comment>
<evidence type="ECO:0000256" key="5">
    <source>
        <dbReference type="ARBA" id="ARBA00011738"/>
    </source>
</evidence>
<comment type="catalytic activity">
    <reaction evidence="1 13 14">
        <text>(2R,3S)-3-isopropylmalate + NAD(+) = 4-methyl-2-oxopentanoate + CO2 + NADH</text>
        <dbReference type="Rhea" id="RHEA:32271"/>
        <dbReference type="ChEBI" id="CHEBI:16526"/>
        <dbReference type="ChEBI" id="CHEBI:17865"/>
        <dbReference type="ChEBI" id="CHEBI:35121"/>
        <dbReference type="ChEBI" id="CHEBI:57540"/>
        <dbReference type="ChEBI" id="CHEBI:57945"/>
        <dbReference type="EC" id="1.1.1.85"/>
    </reaction>
</comment>
<comment type="subunit">
    <text evidence="5 13 14">Homodimer.</text>
</comment>
<comment type="cofactor">
    <cofactor evidence="2">
        <name>Mn(2+)</name>
        <dbReference type="ChEBI" id="CHEBI:29035"/>
    </cofactor>
</comment>
<gene>
    <name evidence="13 16" type="primary">leuB</name>
    <name evidence="16" type="ORF">ACKQTC_05190</name>
</gene>
<keyword evidence="12 13" id="KW-0100">Branched-chain amino acid biosynthesis</keyword>
<keyword evidence="10 13" id="KW-0560">Oxidoreductase</keyword>
<keyword evidence="11 13" id="KW-0520">NAD</keyword>
<dbReference type="PANTHER" id="PTHR42979">
    <property type="entry name" value="3-ISOPROPYLMALATE DEHYDROGENASE"/>
    <property type="match status" value="1"/>
</dbReference>
<organism evidence="16 17">
    <name type="scientific">Peptococcus simiae</name>
    <dbReference type="NCBI Taxonomy" id="1643805"/>
    <lineage>
        <taxon>Bacteria</taxon>
        <taxon>Bacillati</taxon>
        <taxon>Bacillota</taxon>
        <taxon>Clostridia</taxon>
        <taxon>Eubacteriales</taxon>
        <taxon>Peptococcaceae</taxon>
        <taxon>Peptococcus</taxon>
    </lineage>
</organism>
<comment type="similarity">
    <text evidence="4 13">Belongs to the isocitrate and isopropylmalate dehydrogenases family. LeuB type 1 subfamily.</text>
</comment>
<dbReference type="Proteomes" id="UP001631949">
    <property type="component" value="Unassembled WGS sequence"/>
</dbReference>
<feature type="binding site" evidence="13">
    <location>
        <position position="106"/>
    </location>
    <ligand>
        <name>substrate</name>
    </ligand>
</feature>
<evidence type="ECO:0000256" key="12">
    <source>
        <dbReference type="ARBA" id="ARBA00023304"/>
    </source>
</evidence>
<evidence type="ECO:0000256" key="7">
    <source>
        <dbReference type="ARBA" id="ARBA00022605"/>
    </source>
</evidence>
<keyword evidence="13" id="KW-0464">Manganese</keyword>
<dbReference type="PANTHER" id="PTHR42979:SF1">
    <property type="entry name" value="3-ISOPROPYLMALATE DEHYDROGENASE"/>
    <property type="match status" value="1"/>
</dbReference>
<evidence type="ECO:0000313" key="17">
    <source>
        <dbReference type="Proteomes" id="UP001631949"/>
    </source>
</evidence>
<evidence type="ECO:0000256" key="8">
    <source>
        <dbReference type="ARBA" id="ARBA00022723"/>
    </source>
</evidence>
<dbReference type="SMART" id="SM01329">
    <property type="entry name" value="Iso_dh"/>
    <property type="match status" value="1"/>
</dbReference>
<dbReference type="InterPro" id="IPR019818">
    <property type="entry name" value="IsoCit/isopropylmalate_DH_CS"/>
</dbReference>
<feature type="binding site" evidence="13">
    <location>
        <position position="135"/>
    </location>
    <ligand>
        <name>substrate</name>
    </ligand>
</feature>
<evidence type="ECO:0000256" key="2">
    <source>
        <dbReference type="ARBA" id="ARBA00001936"/>
    </source>
</evidence>
<dbReference type="PROSITE" id="PS00470">
    <property type="entry name" value="IDH_IMDH"/>
    <property type="match status" value="1"/>
</dbReference>
<feature type="binding site" evidence="13">
    <location>
        <position position="247"/>
    </location>
    <ligand>
        <name>Mg(2+)</name>
        <dbReference type="ChEBI" id="CHEBI:18420"/>
    </ligand>
</feature>
<protein>
    <recommendedName>
        <fullName evidence="13">3-isopropylmalate dehydrogenase</fullName>
        <ecNumber evidence="13">1.1.1.85</ecNumber>
    </recommendedName>
    <alternativeName>
        <fullName evidence="13">3-IPM-DH</fullName>
    </alternativeName>
    <alternativeName>
        <fullName evidence="13">Beta-IPM dehydrogenase</fullName>
        <shortName evidence="13">IMDH</shortName>
    </alternativeName>
</protein>
<dbReference type="EMBL" id="JBJUVG010000006">
    <property type="protein sequence ID" value="MFM9413754.1"/>
    <property type="molecule type" value="Genomic_DNA"/>
</dbReference>
<evidence type="ECO:0000256" key="14">
    <source>
        <dbReference type="RuleBase" id="RU004445"/>
    </source>
</evidence>
<keyword evidence="6 13" id="KW-0432">Leucine biosynthesis</keyword>
<comment type="caution">
    <text evidence="16">The sequence shown here is derived from an EMBL/GenBank/DDBJ whole genome shotgun (WGS) entry which is preliminary data.</text>
</comment>
<evidence type="ECO:0000259" key="15">
    <source>
        <dbReference type="SMART" id="SM01329"/>
    </source>
</evidence>
<evidence type="ECO:0000256" key="9">
    <source>
        <dbReference type="ARBA" id="ARBA00022842"/>
    </source>
</evidence>
<comment type="cofactor">
    <cofactor evidence="13 14">
        <name>Mg(2+)</name>
        <dbReference type="ChEBI" id="CHEBI:18420"/>
    </cofactor>
    <cofactor evidence="13 14">
        <name>Mn(2+)</name>
        <dbReference type="ChEBI" id="CHEBI:29035"/>
    </cofactor>
    <text evidence="13 14">Binds 1 Mg(2+) or Mn(2+) ion per subunit.</text>
</comment>
<feature type="binding site" evidence="13">
    <location>
        <position position="223"/>
    </location>
    <ligand>
        <name>substrate</name>
    </ligand>
</feature>
<feature type="domain" description="Isopropylmalate dehydrogenase-like" evidence="15">
    <location>
        <begin position="4"/>
        <end position="352"/>
    </location>
</feature>
<dbReference type="InterPro" id="IPR024084">
    <property type="entry name" value="IsoPropMal-DH-like_dom"/>
</dbReference>
<evidence type="ECO:0000256" key="13">
    <source>
        <dbReference type="HAMAP-Rule" id="MF_01033"/>
    </source>
</evidence>
<dbReference type="SUPFAM" id="SSF53659">
    <property type="entry name" value="Isocitrate/Isopropylmalate dehydrogenase-like"/>
    <property type="match status" value="1"/>
</dbReference>
<dbReference type="NCBIfam" id="TIGR00169">
    <property type="entry name" value="leuB"/>
    <property type="match status" value="1"/>
</dbReference>
<evidence type="ECO:0000256" key="1">
    <source>
        <dbReference type="ARBA" id="ARBA00000624"/>
    </source>
</evidence>
<evidence type="ECO:0000256" key="4">
    <source>
        <dbReference type="ARBA" id="ARBA00008319"/>
    </source>
</evidence>
<keyword evidence="7 13" id="KW-0028">Amino-acid biosynthesis</keyword>
<keyword evidence="17" id="KW-1185">Reference proteome</keyword>